<dbReference type="AlphaFoldDB" id="A0A933KZI9"/>
<dbReference type="EMBL" id="JACRAF010000010">
    <property type="protein sequence ID" value="MBI4920716.1"/>
    <property type="molecule type" value="Genomic_DNA"/>
</dbReference>
<comment type="caution">
    <text evidence="2">The sequence shown here is derived from an EMBL/GenBank/DDBJ whole genome shotgun (WGS) entry which is preliminary data.</text>
</comment>
<sequence length="119" mass="13197">MPQIKSIAVTPSRKAGGRRRPSPTVTEGSEELALAPQAQRRAPPRIVALQPTHRYRIGERLRMSNGGRSISRVEAFCKVIATLPYEGHGSLLYRVRSDSEQFERVVAEADLSRKTDSSP</sequence>
<gene>
    <name evidence="2" type="ORF">HY834_03135</name>
</gene>
<protein>
    <submittedName>
        <fullName evidence="2">Uncharacterized protein</fullName>
    </submittedName>
</protein>
<feature type="compositionally biased region" description="Low complexity" evidence="1">
    <location>
        <begin position="32"/>
        <end position="45"/>
    </location>
</feature>
<name>A0A933KZI9_9HYPH</name>
<evidence type="ECO:0000313" key="2">
    <source>
        <dbReference type="EMBL" id="MBI4920716.1"/>
    </source>
</evidence>
<feature type="region of interest" description="Disordered" evidence="1">
    <location>
        <begin position="1"/>
        <end position="46"/>
    </location>
</feature>
<organism evidence="2 3">
    <name type="scientific">Devosia nanyangense</name>
    <dbReference type="NCBI Taxonomy" id="1228055"/>
    <lineage>
        <taxon>Bacteria</taxon>
        <taxon>Pseudomonadati</taxon>
        <taxon>Pseudomonadota</taxon>
        <taxon>Alphaproteobacteria</taxon>
        <taxon>Hyphomicrobiales</taxon>
        <taxon>Devosiaceae</taxon>
        <taxon>Devosia</taxon>
    </lineage>
</organism>
<accession>A0A933KZI9</accession>
<evidence type="ECO:0000256" key="1">
    <source>
        <dbReference type="SAM" id="MobiDB-lite"/>
    </source>
</evidence>
<reference evidence="2" key="1">
    <citation type="submission" date="2020-07" db="EMBL/GenBank/DDBJ databases">
        <title>Huge and variable diversity of episymbiotic CPR bacteria and DPANN archaea in groundwater ecosystems.</title>
        <authorList>
            <person name="He C.Y."/>
            <person name="Keren R."/>
            <person name="Whittaker M."/>
            <person name="Farag I.F."/>
            <person name="Doudna J."/>
            <person name="Cate J.H.D."/>
            <person name="Banfield J.F."/>
        </authorList>
    </citation>
    <scope>NUCLEOTIDE SEQUENCE</scope>
    <source>
        <strain evidence="2">NC_groundwater_1586_Pr3_B-0.1um_66_15</strain>
    </source>
</reference>
<evidence type="ECO:0000313" key="3">
    <source>
        <dbReference type="Proteomes" id="UP000782610"/>
    </source>
</evidence>
<proteinExistence type="predicted"/>
<dbReference type="Proteomes" id="UP000782610">
    <property type="component" value="Unassembled WGS sequence"/>
</dbReference>